<keyword evidence="6 8" id="KW-0694">RNA-binding</keyword>
<comment type="caution">
    <text evidence="10">The sequence shown here is derived from an EMBL/GenBank/DDBJ whole genome shotgun (WGS) entry which is preliminary data.</text>
</comment>
<evidence type="ECO:0000313" key="10">
    <source>
        <dbReference type="EMBL" id="MEJ8542144.1"/>
    </source>
</evidence>
<comment type="function">
    <text evidence="8">Dimethylates a single guanine residue at position 26 of a number of tRNAs using S-adenosyl-L-methionine as donor of the methyl groups.</text>
</comment>
<feature type="binding site" evidence="8">
    <location>
        <position position="83"/>
    </location>
    <ligand>
        <name>S-adenosyl-L-methionine</name>
        <dbReference type="ChEBI" id="CHEBI:59789"/>
    </ligand>
</feature>
<keyword evidence="4 8" id="KW-0949">S-adenosyl-L-methionine</keyword>
<dbReference type="InterPro" id="IPR002905">
    <property type="entry name" value="Trm1"/>
</dbReference>
<keyword evidence="11" id="KW-1185">Reference proteome</keyword>
<dbReference type="Gene3D" id="3.30.56.70">
    <property type="entry name" value="N2,N2-dimethylguanosine tRNA methyltransferase, C-terminal domain"/>
    <property type="match status" value="1"/>
</dbReference>
<comment type="catalytic activity">
    <reaction evidence="8">
        <text>guanosine(26) in tRNA + 2 S-adenosyl-L-methionine = N(2)-dimethylguanosine(26) in tRNA + 2 S-adenosyl-L-homocysteine + 2 H(+)</text>
        <dbReference type="Rhea" id="RHEA:43140"/>
        <dbReference type="Rhea" id="RHEA-COMP:10359"/>
        <dbReference type="Rhea" id="RHEA-COMP:10360"/>
        <dbReference type="ChEBI" id="CHEBI:15378"/>
        <dbReference type="ChEBI" id="CHEBI:57856"/>
        <dbReference type="ChEBI" id="CHEBI:59789"/>
        <dbReference type="ChEBI" id="CHEBI:74269"/>
        <dbReference type="ChEBI" id="CHEBI:74513"/>
        <dbReference type="EC" id="2.1.1.216"/>
    </reaction>
</comment>
<feature type="binding site" evidence="8">
    <location>
        <position position="110"/>
    </location>
    <ligand>
        <name>S-adenosyl-L-methionine</name>
        <dbReference type="ChEBI" id="CHEBI:59789"/>
    </ligand>
</feature>
<accession>A0ABU8TU60</accession>
<dbReference type="EC" id="2.1.1.216" evidence="7 8"/>
<dbReference type="Proteomes" id="UP001369247">
    <property type="component" value="Unassembled WGS sequence"/>
</dbReference>
<evidence type="ECO:0000256" key="2">
    <source>
        <dbReference type="ARBA" id="ARBA00022603"/>
    </source>
</evidence>
<evidence type="ECO:0000256" key="9">
    <source>
        <dbReference type="PROSITE-ProRule" id="PRU00958"/>
    </source>
</evidence>
<keyword evidence="3 8" id="KW-0808">Transferase</keyword>
<dbReference type="RefSeq" id="WP_340222288.1">
    <property type="nucleotide sequence ID" value="NZ_JAXUHJ010000003.1"/>
</dbReference>
<evidence type="ECO:0000256" key="4">
    <source>
        <dbReference type="ARBA" id="ARBA00022691"/>
    </source>
</evidence>
<dbReference type="GO" id="GO:0160101">
    <property type="term" value="F:tRNA (guanine(10)-N2)-dimethyltransferase activity"/>
    <property type="evidence" value="ECO:0007669"/>
    <property type="project" value="UniProtKB-EC"/>
</dbReference>
<keyword evidence="8" id="KW-0479">Metal-binding</keyword>
<dbReference type="NCBIfam" id="TIGR00308">
    <property type="entry name" value="TRM1"/>
    <property type="match status" value="1"/>
</dbReference>
<keyword evidence="5 8" id="KW-0819">tRNA processing</keyword>
<dbReference type="Pfam" id="PF02005">
    <property type="entry name" value="TRM"/>
    <property type="match status" value="1"/>
</dbReference>
<evidence type="ECO:0000256" key="3">
    <source>
        <dbReference type="ARBA" id="ARBA00022679"/>
    </source>
</evidence>
<sequence>MITVNEGSVKIQVPDFSRVSSKAPVFYNPDMEFNRDVSVLALQVFQRMVDRAIKVADTFAGSGIRAIRYLKEVNGVAEAWANDINPLAVECIERNSRMNSVSPLVSREDAGVFLRSNQGVFDFIDVDPFGTPAPFMDSAAAAIRNRSMIGVTATDTSGLCGTYVKPCLRKYSSRPLKTEYCHEIGVRILAGFTAMNLARYRKGSEFLLSHSTRHYMRLYVMVRRGARRADESLKNIGFILHCFSCLFHGHVNGFTPINMKCPSCGRELDVAGPLWVGDIQDAGFIGSMIEEAENKKLNQKEKVLRLLQTCIKEAGMPPGFYDVHELCSSMGVSAPPIDSVMDHLRGDGFRVSRTHFKPTGIKTDADLGAVKDAIKGSLI</sequence>
<organism evidence="10 11">
    <name type="scientific">Methanothermobacter wolfeii</name>
    <name type="common">Methanobacterium wolfei</name>
    <dbReference type="NCBI Taxonomy" id="145261"/>
    <lineage>
        <taxon>Archaea</taxon>
        <taxon>Methanobacteriati</taxon>
        <taxon>Methanobacteriota</taxon>
        <taxon>Methanomada group</taxon>
        <taxon>Methanobacteria</taxon>
        <taxon>Methanobacteriales</taxon>
        <taxon>Methanobacteriaceae</taxon>
        <taxon>Methanothermobacter</taxon>
    </lineage>
</organism>
<evidence type="ECO:0000256" key="5">
    <source>
        <dbReference type="ARBA" id="ARBA00022694"/>
    </source>
</evidence>
<dbReference type="InterPro" id="IPR042296">
    <property type="entry name" value="tRNA_met_Trm1_C"/>
</dbReference>
<dbReference type="PANTHER" id="PTHR10631">
    <property type="entry name" value="N 2 ,N 2 -DIMETHYLGUANOSINE TRNA METHYLTRANSFERASE"/>
    <property type="match status" value="1"/>
</dbReference>
<feature type="binding site" evidence="8">
    <location>
        <position position="242"/>
    </location>
    <ligand>
        <name>Zn(2+)</name>
        <dbReference type="ChEBI" id="CHEBI:29105"/>
    </ligand>
</feature>
<feature type="binding site" evidence="8">
    <location>
        <position position="65"/>
    </location>
    <ligand>
        <name>S-adenosyl-L-methionine</name>
        <dbReference type="ChEBI" id="CHEBI:59789"/>
    </ligand>
</feature>
<feature type="binding site" evidence="8">
    <location>
        <position position="245"/>
    </location>
    <ligand>
        <name>Zn(2+)</name>
        <dbReference type="ChEBI" id="CHEBI:29105"/>
    </ligand>
</feature>
<dbReference type="InterPro" id="IPR022923">
    <property type="entry name" value="TRM1_arc_bac"/>
</dbReference>
<dbReference type="PROSITE" id="PS51626">
    <property type="entry name" value="SAM_MT_TRM1"/>
    <property type="match status" value="1"/>
</dbReference>
<feature type="binding site" evidence="8">
    <location>
        <position position="264"/>
    </location>
    <ligand>
        <name>Zn(2+)</name>
        <dbReference type="ChEBI" id="CHEBI:29105"/>
    </ligand>
</feature>
<evidence type="ECO:0000313" key="11">
    <source>
        <dbReference type="Proteomes" id="UP001369247"/>
    </source>
</evidence>
<feature type="binding site" evidence="8">
    <location>
        <position position="35"/>
    </location>
    <ligand>
        <name>S-adenosyl-L-methionine</name>
        <dbReference type="ChEBI" id="CHEBI:59789"/>
    </ligand>
</feature>
<feature type="binding site" evidence="8">
    <location>
        <position position="261"/>
    </location>
    <ligand>
        <name>Zn(2+)</name>
        <dbReference type="ChEBI" id="CHEBI:29105"/>
    </ligand>
</feature>
<keyword evidence="1 8" id="KW-0820">tRNA-binding</keyword>
<feature type="binding site" evidence="8">
    <location>
        <position position="109"/>
    </location>
    <ligand>
        <name>S-adenosyl-L-methionine</name>
        <dbReference type="ChEBI" id="CHEBI:59789"/>
    </ligand>
</feature>
<dbReference type="Gene3D" id="3.40.50.150">
    <property type="entry name" value="Vaccinia Virus protein VP39"/>
    <property type="match status" value="1"/>
</dbReference>
<keyword evidence="8" id="KW-0862">Zinc</keyword>
<evidence type="ECO:0000256" key="1">
    <source>
        <dbReference type="ARBA" id="ARBA00022555"/>
    </source>
</evidence>
<dbReference type="HAMAP" id="MF_00290">
    <property type="entry name" value="tRNA_dimethyltr_TRM1"/>
    <property type="match status" value="1"/>
</dbReference>
<name>A0ABU8TU60_METWO</name>
<reference evidence="10 11" key="1">
    <citation type="submission" date="2023-12" db="EMBL/GenBank/DDBJ databases">
        <title>Phenotypic and Genomic Characterization of Methanothermobacter wolfeii Strain BSEL, a CO2-Capturing Archaeon with Minimal Nutrient Requirements.</title>
        <authorList>
            <person name="Ale Enriquez F."/>
            <person name="Ahring B.K."/>
        </authorList>
    </citation>
    <scope>NUCLEOTIDE SEQUENCE [LARGE SCALE GENOMIC DNA]</scope>
    <source>
        <strain evidence="10 11">BSEL-1</strain>
    </source>
</reference>
<dbReference type="PANTHER" id="PTHR10631:SF3">
    <property type="entry name" value="TRNA (GUANINE(26)-N(2))-DIMETHYLTRANSFERASE"/>
    <property type="match status" value="1"/>
</dbReference>
<evidence type="ECO:0000256" key="7">
    <source>
        <dbReference type="ARBA" id="ARBA00039099"/>
    </source>
</evidence>
<comment type="similarity">
    <text evidence="8 9">Belongs to the class I-like SAM-binding methyltransferase superfamily. Trm1 family.</text>
</comment>
<evidence type="ECO:0000256" key="8">
    <source>
        <dbReference type="HAMAP-Rule" id="MF_00290"/>
    </source>
</evidence>
<proteinExistence type="inferred from homology"/>
<dbReference type="SUPFAM" id="SSF53335">
    <property type="entry name" value="S-adenosyl-L-methionine-dependent methyltransferases"/>
    <property type="match status" value="1"/>
</dbReference>
<dbReference type="InterPro" id="IPR029063">
    <property type="entry name" value="SAM-dependent_MTases_sf"/>
</dbReference>
<dbReference type="EMBL" id="JAXUHJ010000003">
    <property type="protein sequence ID" value="MEJ8542144.1"/>
    <property type="molecule type" value="Genomic_DNA"/>
</dbReference>
<dbReference type="GO" id="GO:0032259">
    <property type="term" value="P:methylation"/>
    <property type="evidence" value="ECO:0007669"/>
    <property type="project" value="UniProtKB-KW"/>
</dbReference>
<keyword evidence="2 8" id="KW-0489">Methyltransferase</keyword>
<gene>
    <name evidence="8" type="primary">trm1</name>
    <name evidence="10" type="ORF">U2150_01370</name>
</gene>
<evidence type="ECO:0000256" key="6">
    <source>
        <dbReference type="ARBA" id="ARBA00022884"/>
    </source>
</evidence>
<protein>
    <recommendedName>
        <fullName evidence="7 8">tRNA (guanine(26)-N(2))-dimethyltransferase</fullName>
        <ecNumber evidence="7 8">2.1.1.216</ecNumber>
    </recommendedName>
    <alternativeName>
        <fullName evidence="8">tRNA 2,2-dimethylguanosine-26 methyltransferase</fullName>
    </alternativeName>
    <alternativeName>
        <fullName evidence="8">tRNA(guanine-26,N(2)-N(2)) methyltransferase</fullName>
    </alternativeName>
    <alternativeName>
        <fullName evidence="8">tRNA(m(2,2)G26)dimethyltransferase</fullName>
    </alternativeName>
</protein>